<protein>
    <submittedName>
        <fullName evidence="1">Uncharacterized protein</fullName>
    </submittedName>
</protein>
<dbReference type="AlphaFoldDB" id="A0A7G2CCF5"/>
<dbReference type="EMBL" id="LR877153">
    <property type="protein sequence ID" value="CAD2217500.1"/>
    <property type="molecule type" value="Genomic_DNA"/>
</dbReference>
<accession>A0A7G2CCF5</accession>
<gene>
    <name evidence="1" type="ORF">ADEAN_000497800</name>
</gene>
<sequence length="317" mass="35151">MERSVQSALYRCSRDAHFFPLWAYDATYASGTQLSKKATAPSSGIFSMVDEKNTPASPGIVERRLFAMAMKQHRALDLAVGCFVQLLTGVKVLDGTRGGSSLVPRGTVCQVVEFIRIAPDTQLDQAPFHVPAAYHDLVLKYVNDNLDAPSVLPLVKIVNEDTIPQGGTTLSFLLYPTPSLIGGLPSLHHYALPVLHLPVLVLTVAAKYHATSMRRTTIPRRHLTLPFYSSDLYHPYYVDECILNDDVLSADKRVIVMEDLVDNFSSKAGRTPFWLAEDIFYELVESDRSGTENDTNAVHATRLHCQLLTEVSLFIDS</sequence>
<proteinExistence type="predicted"/>
<reference evidence="1 2" key="1">
    <citation type="submission" date="2020-08" db="EMBL/GenBank/DDBJ databases">
        <authorList>
            <person name="Newling K."/>
            <person name="Davey J."/>
            <person name="Forrester S."/>
        </authorList>
    </citation>
    <scope>NUCLEOTIDE SEQUENCE [LARGE SCALE GENOMIC DNA]</scope>
    <source>
        <strain evidence="2">Crithidia deanei Carvalho (ATCC PRA-265)</strain>
    </source>
</reference>
<keyword evidence="2" id="KW-1185">Reference proteome</keyword>
<evidence type="ECO:0000313" key="2">
    <source>
        <dbReference type="Proteomes" id="UP000515908"/>
    </source>
</evidence>
<name>A0A7G2CCF5_9TRYP</name>
<organism evidence="1 2">
    <name type="scientific">Angomonas deanei</name>
    <dbReference type="NCBI Taxonomy" id="59799"/>
    <lineage>
        <taxon>Eukaryota</taxon>
        <taxon>Discoba</taxon>
        <taxon>Euglenozoa</taxon>
        <taxon>Kinetoplastea</taxon>
        <taxon>Metakinetoplastina</taxon>
        <taxon>Trypanosomatida</taxon>
        <taxon>Trypanosomatidae</taxon>
        <taxon>Strigomonadinae</taxon>
        <taxon>Angomonas</taxon>
    </lineage>
</organism>
<dbReference type="VEuPathDB" id="TriTrypDB:ADEAN_000497800"/>
<dbReference type="Proteomes" id="UP000515908">
    <property type="component" value="Chromosome 09"/>
</dbReference>
<evidence type="ECO:0000313" key="1">
    <source>
        <dbReference type="EMBL" id="CAD2217500.1"/>
    </source>
</evidence>